<evidence type="ECO:0000259" key="1">
    <source>
        <dbReference type="Pfam" id="PF19512"/>
    </source>
</evidence>
<dbReference type="OrthoDB" id="1351182at2"/>
<dbReference type="InterPro" id="IPR046109">
    <property type="entry name" value="DUF6046"/>
</dbReference>
<organism evidence="2 3">
    <name type="scientific">Epilithonimonas zeae</name>
    <dbReference type="NCBI Taxonomy" id="1416779"/>
    <lineage>
        <taxon>Bacteria</taxon>
        <taxon>Pseudomonadati</taxon>
        <taxon>Bacteroidota</taxon>
        <taxon>Flavobacteriia</taxon>
        <taxon>Flavobacteriales</taxon>
        <taxon>Weeksellaceae</taxon>
        <taxon>Chryseobacterium group</taxon>
        <taxon>Epilithonimonas</taxon>
    </lineage>
</organism>
<accession>A0A1N6GWK0</accession>
<dbReference type="RefSeq" id="WP_074235196.1">
    <property type="nucleotide sequence ID" value="NZ_FSRK01000001.1"/>
</dbReference>
<dbReference type="Proteomes" id="UP000185207">
    <property type="component" value="Unassembled WGS sequence"/>
</dbReference>
<dbReference type="Pfam" id="PF19512">
    <property type="entry name" value="DUF6046"/>
    <property type="match status" value="1"/>
</dbReference>
<dbReference type="EMBL" id="FSRK01000001">
    <property type="protein sequence ID" value="SIO11817.1"/>
    <property type="molecule type" value="Genomic_DNA"/>
</dbReference>
<feature type="domain" description="DUF6046" evidence="1">
    <location>
        <begin position="67"/>
        <end position="183"/>
    </location>
</feature>
<dbReference type="AlphaFoldDB" id="A0A1N6GWK0"/>
<evidence type="ECO:0000313" key="2">
    <source>
        <dbReference type="EMBL" id="SIO11817.1"/>
    </source>
</evidence>
<dbReference type="STRING" id="1416779.SAMN05444409_2095"/>
<proteinExistence type="predicted"/>
<reference evidence="3" key="1">
    <citation type="submission" date="2016-11" db="EMBL/GenBank/DDBJ databases">
        <authorList>
            <person name="Varghese N."/>
            <person name="Submissions S."/>
        </authorList>
    </citation>
    <scope>NUCLEOTIDE SEQUENCE [LARGE SCALE GENOMIC DNA]</scope>
    <source>
        <strain evidence="3">DSM 27623</strain>
    </source>
</reference>
<sequence length="207" mass="23724">MAEFDFKELVARAHFDYVGPAFPSWWLTNKTKFVFPSLNNIGKDLLLGGRYFTTLKVADKKGNQFVFPNEPLISLQRDKKIVETTTVGKERKGSVKEYISSEDYKISIKGVCVNENDWDSYPTEQVRELKNMFDLSEALEVISNPFLELFEIRNMVLTDIKFDEMSGEAGMQRYSISAVSDQDFYADLKDRSKIIDTVSNLNLATLI</sequence>
<gene>
    <name evidence="2" type="ORF">SAMN05444409_2095</name>
</gene>
<name>A0A1N6GWK0_9FLAO</name>
<keyword evidence="3" id="KW-1185">Reference proteome</keyword>
<protein>
    <recommendedName>
        <fullName evidence="1">DUF6046 domain-containing protein</fullName>
    </recommendedName>
</protein>
<evidence type="ECO:0000313" key="3">
    <source>
        <dbReference type="Proteomes" id="UP000185207"/>
    </source>
</evidence>